<comment type="caution">
    <text evidence="6">The sequence shown here is derived from an EMBL/GenBank/DDBJ whole genome shotgun (WGS) entry which is preliminary data.</text>
</comment>
<dbReference type="SUPFAM" id="SSF52540">
    <property type="entry name" value="P-loop containing nucleoside triphosphate hydrolases"/>
    <property type="match status" value="1"/>
</dbReference>
<evidence type="ECO:0000313" key="7">
    <source>
        <dbReference type="Proteomes" id="UP000298050"/>
    </source>
</evidence>
<dbReference type="PROSITE" id="PS00211">
    <property type="entry name" value="ABC_TRANSPORTER_1"/>
    <property type="match status" value="1"/>
</dbReference>
<accession>A0A4Z0LXU3</accession>
<keyword evidence="2" id="KW-0813">Transport</keyword>
<name>A0A4Z0LXU3_9GAMM</name>
<dbReference type="InterPro" id="IPR003593">
    <property type="entry name" value="AAA+_ATPase"/>
</dbReference>
<organism evidence="6 7">
    <name type="scientific">Mangrovimicrobium sediminis</name>
    <dbReference type="NCBI Taxonomy" id="2562682"/>
    <lineage>
        <taxon>Bacteria</taxon>
        <taxon>Pseudomonadati</taxon>
        <taxon>Pseudomonadota</taxon>
        <taxon>Gammaproteobacteria</taxon>
        <taxon>Cellvibrionales</taxon>
        <taxon>Halieaceae</taxon>
        <taxon>Mangrovimicrobium</taxon>
    </lineage>
</organism>
<evidence type="ECO:0000313" key="6">
    <source>
        <dbReference type="EMBL" id="TGD72044.1"/>
    </source>
</evidence>
<evidence type="ECO:0000256" key="3">
    <source>
        <dbReference type="ARBA" id="ARBA00022741"/>
    </source>
</evidence>
<dbReference type="RefSeq" id="WP_135445468.1">
    <property type="nucleotide sequence ID" value="NZ_SRLE01000011.1"/>
</dbReference>
<dbReference type="Pfam" id="PF00005">
    <property type="entry name" value="ABC_tran"/>
    <property type="match status" value="1"/>
</dbReference>
<evidence type="ECO:0000256" key="1">
    <source>
        <dbReference type="ARBA" id="ARBA00005417"/>
    </source>
</evidence>
<comment type="similarity">
    <text evidence="1">Belongs to the ABC transporter superfamily.</text>
</comment>
<keyword evidence="4 6" id="KW-0067">ATP-binding</keyword>
<dbReference type="PANTHER" id="PTHR42788:SF13">
    <property type="entry name" value="ALIPHATIC SULFONATES IMPORT ATP-BINDING PROTEIN SSUB"/>
    <property type="match status" value="1"/>
</dbReference>
<dbReference type="CDD" id="cd03293">
    <property type="entry name" value="ABC_NrtD_SsuB_transporters"/>
    <property type="match status" value="1"/>
</dbReference>
<dbReference type="EMBL" id="SRLE01000011">
    <property type="protein sequence ID" value="TGD72044.1"/>
    <property type="molecule type" value="Genomic_DNA"/>
</dbReference>
<evidence type="ECO:0000259" key="5">
    <source>
        <dbReference type="PROSITE" id="PS50893"/>
    </source>
</evidence>
<dbReference type="PANTHER" id="PTHR42788">
    <property type="entry name" value="TAURINE IMPORT ATP-BINDING PROTEIN-RELATED"/>
    <property type="match status" value="1"/>
</dbReference>
<dbReference type="OrthoDB" id="9784450at2"/>
<dbReference type="PROSITE" id="PS50893">
    <property type="entry name" value="ABC_TRANSPORTER_2"/>
    <property type="match status" value="1"/>
</dbReference>
<evidence type="ECO:0000256" key="4">
    <source>
        <dbReference type="ARBA" id="ARBA00022840"/>
    </source>
</evidence>
<dbReference type="GO" id="GO:0005524">
    <property type="term" value="F:ATP binding"/>
    <property type="evidence" value="ECO:0007669"/>
    <property type="project" value="UniProtKB-KW"/>
</dbReference>
<dbReference type="AlphaFoldDB" id="A0A4Z0LXU3"/>
<evidence type="ECO:0000256" key="2">
    <source>
        <dbReference type="ARBA" id="ARBA00022448"/>
    </source>
</evidence>
<feature type="domain" description="ABC transporter" evidence="5">
    <location>
        <begin position="2"/>
        <end position="233"/>
    </location>
</feature>
<keyword evidence="7" id="KW-1185">Reference proteome</keyword>
<dbReference type="InterPro" id="IPR050166">
    <property type="entry name" value="ABC_transporter_ATP-bind"/>
</dbReference>
<dbReference type="InterPro" id="IPR003439">
    <property type="entry name" value="ABC_transporter-like_ATP-bd"/>
</dbReference>
<dbReference type="Gene3D" id="3.40.50.300">
    <property type="entry name" value="P-loop containing nucleotide triphosphate hydrolases"/>
    <property type="match status" value="1"/>
</dbReference>
<gene>
    <name evidence="6" type="ORF">E4634_15315</name>
</gene>
<proteinExistence type="inferred from homology"/>
<reference evidence="6 7" key="1">
    <citation type="submission" date="2019-04" db="EMBL/GenBank/DDBJ databases">
        <title>Taxonomy of novel Haliea sp. from mangrove soil of West Coast of India.</title>
        <authorList>
            <person name="Verma A."/>
            <person name="Kumar P."/>
            <person name="Krishnamurthi S."/>
        </authorList>
    </citation>
    <scope>NUCLEOTIDE SEQUENCE [LARGE SCALE GENOMIC DNA]</scope>
    <source>
        <strain evidence="6 7">SAOS-164</strain>
    </source>
</reference>
<sequence>MIELRGVAHRYPGQADEEHTFTGVDLEIPRHSFVAVVGRSGCGKSTLLNVIAGLDAPCAGSVSIDGKAVCGPPDAVSLMFQAPTLLPWLPVLDNVLFPLRIAGADLAAGRDRALQLLELCGIADRARARPQQLSGGMQQRVALCRALVSQPSVLLMDEPFGALDALTRELMGEELLRLRERQPQTVLMVTHSIEEAVLLADRVVVMAPDPGRIREIIDVDLPRPRDLAQAQPRAVAGALRELIFERGGSTAHAAGQPRVEVAYD</sequence>
<dbReference type="GO" id="GO:0016887">
    <property type="term" value="F:ATP hydrolysis activity"/>
    <property type="evidence" value="ECO:0007669"/>
    <property type="project" value="InterPro"/>
</dbReference>
<dbReference type="InterPro" id="IPR027417">
    <property type="entry name" value="P-loop_NTPase"/>
</dbReference>
<dbReference type="SMART" id="SM00382">
    <property type="entry name" value="AAA"/>
    <property type="match status" value="1"/>
</dbReference>
<protein>
    <submittedName>
        <fullName evidence="6">ABC transporter ATP-binding protein</fullName>
    </submittedName>
</protein>
<dbReference type="InterPro" id="IPR017871">
    <property type="entry name" value="ABC_transporter-like_CS"/>
</dbReference>
<keyword evidence="3" id="KW-0547">Nucleotide-binding</keyword>
<dbReference type="Proteomes" id="UP000298050">
    <property type="component" value="Unassembled WGS sequence"/>
</dbReference>